<keyword evidence="3" id="KW-1185">Reference proteome</keyword>
<name>A0A2P6QBJ0_ROSCH</name>
<evidence type="ECO:0000256" key="1">
    <source>
        <dbReference type="SAM" id="MobiDB-lite"/>
    </source>
</evidence>
<evidence type="ECO:0000313" key="3">
    <source>
        <dbReference type="Proteomes" id="UP000238479"/>
    </source>
</evidence>
<gene>
    <name evidence="2" type="ORF">RchiOBHm_Chr5g0036581</name>
</gene>
<evidence type="ECO:0000313" key="2">
    <source>
        <dbReference type="EMBL" id="PRQ31539.1"/>
    </source>
</evidence>
<feature type="region of interest" description="Disordered" evidence="1">
    <location>
        <begin position="1"/>
        <end position="25"/>
    </location>
</feature>
<organism evidence="2 3">
    <name type="scientific">Rosa chinensis</name>
    <name type="common">China rose</name>
    <dbReference type="NCBI Taxonomy" id="74649"/>
    <lineage>
        <taxon>Eukaryota</taxon>
        <taxon>Viridiplantae</taxon>
        <taxon>Streptophyta</taxon>
        <taxon>Embryophyta</taxon>
        <taxon>Tracheophyta</taxon>
        <taxon>Spermatophyta</taxon>
        <taxon>Magnoliopsida</taxon>
        <taxon>eudicotyledons</taxon>
        <taxon>Gunneridae</taxon>
        <taxon>Pentapetalae</taxon>
        <taxon>rosids</taxon>
        <taxon>fabids</taxon>
        <taxon>Rosales</taxon>
        <taxon>Rosaceae</taxon>
        <taxon>Rosoideae</taxon>
        <taxon>Rosoideae incertae sedis</taxon>
        <taxon>Rosa</taxon>
    </lineage>
</organism>
<reference evidence="2 3" key="1">
    <citation type="journal article" date="2018" name="Nat. Genet.">
        <title>The Rosa genome provides new insights in the design of modern roses.</title>
        <authorList>
            <person name="Bendahmane M."/>
        </authorList>
    </citation>
    <scope>NUCLEOTIDE SEQUENCE [LARGE SCALE GENOMIC DNA]</scope>
    <source>
        <strain evidence="3">cv. Old Blush</strain>
    </source>
</reference>
<accession>A0A2P6QBJ0</accession>
<dbReference type="Gramene" id="PRQ31539">
    <property type="protein sequence ID" value="PRQ31539"/>
    <property type="gene ID" value="RchiOBHm_Chr5g0036581"/>
</dbReference>
<sequence>MANNVSARPTVRENVPATPTMADTAFAPPTVRENVPATTTVHAHVSQVRARANTPPRANLPPQTNVPLPANVAPSIHQLPTQQEIPFVGIGMKRKRGKSCGKALQELIKANGGPLRVDFHPTIHVPSDDTISKMFTSEIGITIRGGAPVCKYGWSDIDEEDDKRLLREELRVFFTVDLTDPAVVAYVDSKMSTAYSQFKTRLKKEWKAFGSPELGRANLPSADLWNGRPVSHWHWLCDNIYTNQSCIEIAEKNSANRYMQQHTHRAGARPYVQHALVASKGGKELSLIQNWGEKHKDNNHEWINEAAKNKYLREDGG</sequence>
<protein>
    <submittedName>
        <fullName evidence="2">Putative transposase, Ptta/En/Spm, plant</fullName>
    </submittedName>
</protein>
<dbReference type="EMBL" id="PDCK01000043">
    <property type="protein sequence ID" value="PRQ31539.1"/>
    <property type="molecule type" value="Genomic_DNA"/>
</dbReference>
<comment type="caution">
    <text evidence="2">The sequence shown here is derived from an EMBL/GenBank/DDBJ whole genome shotgun (WGS) entry which is preliminary data.</text>
</comment>
<proteinExistence type="predicted"/>
<dbReference type="Proteomes" id="UP000238479">
    <property type="component" value="Chromosome 5"/>
</dbReference>
<dbReference type="AlphaFoldDB" id="A0A2P6QBJ0"/>